<evidence type="ECO:0000259" key="4">
    <source>
        <dbReference type="PROSITE" id="PS50033"/>
    </source>
</evidence>
<dbReference type="PROSITE" id="PS50033">
    <property type="entry name" value="UBX"/>
    <property type="match status" value="1"/>
</dbReference>
<keyword evidence="6" id="KW-1185">Reference proteome</keyword>
<reference evidence="5" key="1">
    <citation type="submission" date="2022-01" db="EMBL/GenBank/DDBJ databases">
        <authorList>
            <person name="King R."/>
        </authorList>
    </citation>
    <scope>NUCLEOTIDE SEQUENCE</scope>
</reference>
<dbReference type="Pfam" id="PF00789">
    <property type="entry name" value="UBX"/>
    <property type="match status" value="1"/>
</dbReference>
<dbReference type="GO" id="GO:0036503">
    <property type="term" value="P:ERAD pathway"/>
    <property type="evidence" value="ECO:0007669"/>
    <property type="project" value="TreeGrafter"/>
</dbReference>
<organism evidence="5 6">
    <name type="scientific">Chironomus riparius</name>
    <dbReference type="NCBI Taxonomy" id="315576"/>
    <lineage>
        <taxon>Eukaryota</taxon>
        <taxon>Metazoa</taxon>
        <taxon>Ecdysozoa</taxon>
        <taxon>Arthropoda</taxon>
        <taxon>Hexapoda</taxon>
        <taxon>Insecta</taxon>
        <taxon>Pterygota</taxon>
        <taxon>Neoptera</taxon>
        <taxon>Endopterygota</taxon>
        <taxon>Diptera</taxon>
        <taxon>Nematocera</taxon>
        <taxon>Chironomoidea</taxon>
        <taxon>Chironomidae</taxon>
        <taxon>Chironominae</taxon>
        <taxon>Chironomus</taxon>
    </lineage>
</organism>
<reference evidence="5" key="2">
    <citation type="submission" date="2022-10" db="EMBL/GenBank/DDBJ databases">
        <authorList>
            <consortium name="ENA_rothamsted_submissions"/>
            <consortium name="culmorum"/>
            <person name="King R."/>
        </authorList>
    </citation>
    <scope>NUCLEOTIDE SEQUENCE</scope>
</reference>
<dbReference type="InterPro" id="IPR006577">
    <property type="entry name" value="UAS"/>
</dbReference>
<protein>
    <recommendedName>
        <fullName evidence="4">UBX domain-containing protein</fullName>
    </recommendedName>
</protein>
<keyword evidence="2" id="KW-0256">Endoplasmic reticulum</keyword>
<dbReference type="SMART" id="SM00594">
    <property type="entry name" value="UAS"/>
    <property type="match status" value="1"/>
</dbReference>
<dbReference type="InterPro" id="IPR050730">
    <property type="entry name" value="UBX_domain-protein"/>
</dbReference>
<dbReference type="Gene3D" id="3.10.20.90">
    <property type="entry name" value="Phosphatidylinositol 3-kinase Catalytic Subunit, Chain A, domain 1"/>
    <property type="match status" value="3"/>
</dbReference>
<dbReference type="GO" id="GO:0005783">
    <property type="term" value="C:endoplasmic reticulum"/>
    <property type="evidence" value="ECO:0007669"/>
    <property type="project" value="UniProtKB-SubCell"/>
</dbReference>
<dbReference type="SUPFAM" id="SSF52833">
    <property type="entry name" value="Thioredoxin-like"/>
    <property type="match status" value="1"/>
</dbReference>
<dbReference type="Gene3D" id="1.10.8.10">
    <property type="entry name" value="DNA helicase RuvA subunit, C-terminal domain"/>
    <property type="match status" value="1"/>
</dbReference>
<dbReference type="PANTHER" id="PTHR23322">
    <property type="entry name" value="FAS-ASSOCIATED PROTEIN"/>
    <property type="match status" value="1"/>
</dbReference>
<dbReference type="Proteomes" id="UP001153620">
    <property type="component" value="Chromosome 2"/>
</dbReference>
<feature type="compositionally biased region" description="Basic and acidic residues" evidence="3">
    <location>
        <begin position="523"/>
        <end position="535"/>
    </location>
</feature>
<evidence type="ECO:0000313" key="5">
    <source>
        <dbReference type="EMBL" id="CAG9803810.1"/>
    </source>
</evidence>
<evidence type="ECO:0000256" key="1">
    <source>
        <dbReference type="ARBA" id="ARBA00004240"/>
    </source>
</evidence>
<dbReference type="PANTHER" id="PTHR23322:SF96">
    <property type="entry name" value="FAS-ASSOCIATED FACTOR 1"/>
    <property type="match status" value="1"/>
</dbReference>
<feature type="region of interest" description="Disordered" evidence="3">
    <location>
        <begin position="523"/>
        <end position="551"/>
    </location>
</feature>
<dbReference type="InterPro" id="IPR033043">
    <property type="entry name" value="FAF1-like_UBX"/>
</dbReference>
<evidence type="ECO:0000256" key="2">
    <source>
        <dbReference type="ARBA" id="ARBA00022824"/>
    </source>
</evidence>
<name>A0A9N9RUD9_9DIPT</name>
<proteinExistence type="predicted"/>
<dbReference type="InterPro" id="IPR009060">
    <property type="entry name" value="UBA-like_sf"/>
</dbReference>
<dbReference type="InterPro" id="IPR029071">
    <property type="entry name" value="Ubiquitin-like_domsf"/>
</dbReference>
<dbReference type="EMBL" id="OU895878">
    <property type="protein sequence ID" value="CAG9803810.1"/>
    <property type="molecule type" value="Genomic_DNA"/>
</dbReference>
<dbReference type="OrthoDB" id="1920064at2759"/>
<dbReference type="SUPFAM" id="SSF46934">
    <property type="entry name" value="UBA-like"/>
    <property type="match status" value="1"/>
</dbReference>
<dbReference type="Pfam" id="PF14555">
    <property type="entry name" value="UBA_4"/>
    <property type="match status" value="1"/>
</dbReference>
<dbReference type="CDD" id="cd01771">
    <property type="entry name" value="UBX_UBXN3A"/>
    <property type="match status" value="1"/>
</dbReference>
<comment type="subcellular location">
    <subcellularLocation>
        <location evidence="1">Endoplasmic reticulum</location>
    </subcellularLocation>
</comment>
<dbReference type="InterPro" id="IPR036249">
    <property type="entry name" value="Thioredoxin-like_sf"/>
</dbReference>
<gene>
    <name evidence="5" type="ORF">CHIRRI_LOCUS6706</name>
</gene>
<dbReference type="GO" id="GO:0005634">
    <property type="term" value="C:nucleus"/>
    <property type="evidence" value="ECO:0007669"/>
    <property type="project" value="TreeGrafter"/>
</dbReference>
<accession>A0A9N9RUD9</accession>
<dbReference type="GO" id="GO:0043130">
    <property type="term" value="F:ubiquitin binding"/>
    <property type="evidence" value="ECO:0007669"/>
    <property type="project" value="TreeGrafter"/>
</dbReference>
<dbReference type="InterPro" id="IPR049483">
    <property type="entry name" value="FAF1_2-like_UAS"/>
</dbReference>
<evidence type="ECO:0000313" key="6">
    <source>
        <dbReference type="Proteomes" id="UP001153620"/>
    </source>
</evidence>
<dbReference type="SUPFAM" id="SSF54236">
    <property type="entry name" value="Ubiquitin-like"/>
    <property type="match status" value="3"/>
</dbReference>
<dbReference type="InterPro" id="IPR001012">
    <property type="entry name" value="UBX_dom"/>
</dbReference>
<evidence type="ECO:0000256" key="3">
    <source>
        <dbReference type="SAM" id="MobiDB-lite"/>
    </source>
</evidence>
<dbReference type="SMART" id="SM00166">
    <property type="entry name" value="UBX"/>
    <property type="match status" value="1"/>
</dbReference>
<sequence>MDSAINKEEILANFQQITAMDIAGSIHLLESTGWDLEAAIHLSLDGGHESDTKVLNHNFPEAPPPEIIAGTSRETYLNFNVRFKNSLFRLNLSDQKTIGDLKQNIMKRTSVPVCRQNIRGLLNFTMNDLQNDSIVLRSLNLPVENNVELNDLSNEGFPVDMPLLSPLNSELSYQLRIYYTNEDRHLNLNFPATKTLIDIKNDLNAVLKIPVRFQKWEGWPTNVSNATKLNEMGIEPIHSLKLTCTSNEGSSSRISIDNAPVEIHDSDSDSVEEFEDAHADDDIFTETVHHNRLKLLIEDKIEDEILGSLQFVNNYKERYGNGPSFFEGSLEDAMKTAYTSKSAKDRKLLAVYLHHDNSVLSNVFCGQLLGNDNIIKLLNENYILFGWDLTCESNKNMFLSSLTACVADSASLQIRNLPINQFPIIIIIRKYRSICEVADIIHGNINGDELYIHLMMNSDAFNEQMKVEIREENERAAREVLLNEQKQAYQESLLADMAKEEEKLRIEKMIETERQKQEYERMQVEAKKEAERKNAENSLPPEPLHGDAQKITKIRFRKPTGEFIERKFTVDTQLKILFNYATANGFSPTEFKIISSFPRRDLTLLDPNDTLKKLNLVPQETLILEER</sequence>
<dbReference type="Pfam" id="PF21021">
    <property type="entry name" value="FAF1"/>
    <property type="match status" value="1"/>
</dbReference>
<dbReference type="Gene3D" id="3.40.30.10">
    <property type="entry name" value="Glutaredoxin"/>
    <property type="match status" value="1"/>
</dbReference>
<feature type="domain" description="UBX" evidence="4">
    <location>
        <begin position="547"/>
        <end position="624"/>
    </location>
</feature>
<dbReference type="AlphaFoldDB" id="A0A9N9RUD9"/>